<dbReference type="CDD" id="cd00495">
    <property type="entry name" value="Ribosomal_L25_TL5_CTC"/>
    <property type="match status" value="1"/>
</dbReference>
<comment type="caution">
    <text evidence="7">The sequence shown here is derived from an EMBL/GenBank/DDBJ whole genome shotgun (WGS) entry which is preliminary data.</text>
</comment>
<evidence type="ECO:0000313" key="8">
    <source>
        <dbReference type="Proteomes" id="UP000077202"/>
    </source>
</evidence>
<dbReference type="Gene3D" id="2.40.240.10">
    <property type="entry name" value="Ribosomal Protein L25, Chain P"/>
    <property type="match status" value="1"/>
</dbReference>
<feature type="domain" description="Large ribosomal subunit protein bL25 L25" evidence="5">
    <location>
        <begin position="107"/>
        <end position="209"/>
    </location>
</feature>
<evidence type="ECO:0000256" key="3">
    <source>
        <dbReference type="ARBA" id="ARBA00022980"/>
    </source>
</evidence>
<evidence type="ECO:0000313" key="7">
    <source>
        <dbReference type="EMBL" id="OAE35928.1"/>
    </source>
</evidence>
<gene>
    <name evidence="7" type="ORF">AXG93_1278s1010</name>
</gene>
<dbReference type="Proteomes" id="UP000077202">
    <property type="component" value="Unassembled WGS sequence"/>
</dbReference>
<evidence type="ECO:0000259" key="5">
    <source>
        <dbReference type="Pfam" id="PF01386"/>
    </source>
</evidence>
<proteinExistence type="predicted"/>
<dbReference type="GO" id="GO:0003735">
    <property type="term" value="F:structural constituent of ribosome"/>
    <property type="evidence" value="ECO:0007669"/>
    <property type="project" value="InterPro"/>
</dbReference>
<accession>A0A176WS24</accession>
<dbReference type="PANTHER" id="PTHR33284">
    <property type="entry name" value="RIBOSOMAL PROTEIN L25/GLN-TRNA SYNTHETASE, ANTI-CODON-BINDING DOMAIN-CONTAINING PROTEIN"/>
    <property type="match status" value="1"/>
</dbReference>
<dbReference type="GO" id="GO:0006412">
    <property type="term" value="P:translation"/>
    <property type="evidence" value="ECO:0007669"/>
    <property type="project" value="InterPro"/>
</dbReference>
<organism evidence="7 8">
    <name type="scientific">Marchantia polymorpha subsp. ruderalis</name>
    <dbReference type="NCBI Taxonomy" id="1480154"/>
    <lineage>
        <taxon>Eukaryota</taxon>
        <taxon>Viridiplantae</taxon>
        <taxon>Streptophyta</taxon>
        <taxon>Embryophyta</taxon>
        <taxon>Marchantiophyta</taxon>
        <taxon>Marchantiopsida</taxon>
        <taxon>Marchantiidae</taxon>
        <taxon>Marchantiales</taxon>
        <taxon>Marchantiaceae</taxon>
        <taxon>Marchantia</taxon>
    </lineage>
</organism>
<name>A0A176WS24_MARPO</name>
<dbReference type="InterPro" id="IPR011035">
    <property type="entry name" value="Ribosomal_bL25/Gln-tRNA_synth"/>
</dbReference>
<dbReference type="InterPro" id="IPR020056">
    <property type="entry name" value="Rbsml_bL25/Gln-tRNA_synth_N"/>
</dbReference>
<dbReference type="GO" id="GO:0022625">
    <property type="term" value="C:cytosolic large ribosomal subunit"/>
    <property type="evidence" value="ECO:0007669"/>
    <property type="project" value="TreeGrafter"/>
</dbReference>
<dbReference type="PANTHER" id="PTHR33284:SF1">
    <property type="entry name" value="RIBOSOMAL PROTEIN L25_GLN-TRNA SYNTHETASE, ANTI-CODON-BINDING DOMAIN-CONTAINING PROTEIN"/>
    <property type="match status" value="1"/>
</dbReference>
<dbReference type="Pfam" id="PF01386">
    <property type="entry name" value="Ribosomal_L25p"/>
    <property type="match status" value="1"/>
</dbReference>
<dbReference type="InterPro" id="IPR029751">
    <property type="entry name" value="Ribosomal_L25_dom"/>
</dbReference>
<dbReference type="EMBL" id="LVLJ01000035">
    <property type="protein sequence ID" value="OAE35928.1"/>
    <property type="molecule type" value="Genomic_DNA"/>
</dbReference>
<dbReference type="GO" id="GO:0008097">
    <property type="term" value="F:5S rRNA binding"/>
    <property type="evidence" value="ECO:0007669"/>
    <property type="project" value="TreeGrafter"/>
</dbReference>
<dbReference type="AlphaFoldDB" id="A0A176WS24"/>
<dbReference type="Gene3D" id="2.170.120.20">
    <property type="entry name" value="Ribosomal protein L25, beta domain"/>
    <property type="match status" value="1"/>
</dbReference>
<evidence type="ECO:0000256" key="1">
    <source>
        <dbReference type="ARBA" id="ARBA00022730"/>
    </source>
</evidence>
<keyword evidence="1" id="KW-0699">rRNA-binding</keyword>
<keyword evidence="2" id="KW-0694">RNA-binding</keyword>
<protein>
    <submittedName>
        <fullName evidence="7">Uncharacterized protein</fullName>
    </submittedName>
</protein>
<dbReference type="InterPro" id="IPR037121">
    <property type="entry name" value="Ribosomal_bL25_C"/>
</dbReference>
<dbReference type="SUPFAM" id="SSF50715">
    <property type="entry name" value="Ribosomal protein L25-like"/>
    <property type="match status" value="1"/>
</dbReference>
<dbReference type="InterPro" id="IPR020930">
    <property type="entry name" value="Ribosomal_uL5_bac-type"/>
</dbReference>
<keyword evidence="8" id="KW-1185">Reference proteome</keyword>
<keyword evidence="4" id="KW-0687">Ribonucleoprotein</keyword>
<evidence type="ECO:0000259" key="6">
    <source>
        <dbReference type="Pfam" id="PF14693"/>
    </source>
</evidence>
<reference evidence="7" key="1">
    <citation type="submission" date="2016-03" db="EMBL/GenBank/DDBJ databases">
        <title>Mechanisms controlling the formation of the plant cell surface in tip-growing cells are functionally conserved among land plants.</title>
        <authorList>
            <person name="Honkanen S."/>
            <person name="Jones V.A."/>
            <person name="Morieri G."/>
            <person name="Champion C."/>
            <person name="Hetherington A.J."/>
            <person name="Kelly S."/>
            <person name="Saint-Marcoux D."/>
            <person name="Proust H."/>
            <person name="Prescott H."/>
            <person name="Dolan L."/>
        </authorList>
    </citation>
    <scope>NUCLEOTIDE SEQUENCE [LARGE SCALE GENOMIC DNA]</scope>
    <source>
        <tissue evidence="7">Whole gametophyte</tissue>
    </source>
</reference>
<feature type="domain" description="Large ribosomal subunit protein bL25 beta" evidence="6">
    <location>
        <begin position="217"/>
        <end position="301"/>
    </location>
</feature>
<evidence type="ECO:0000256" key="4">
    <source>
        <dbReference type="ARBA" id="ARBA00023274"/>
    </source>
</evidence>
<dbReference type="Pfam" id="PF14693">
    <property type="entry name" value="Ribosomal_TL5_C"/>
    <property type="match status" value="1"/>
</dbReference>
<sequence>MATIVKQLRAKAVQATLLLQKHGCVYDTQLNMGYIASDRHAGNIWSSTRFSRFSSSLALDLLISTLVCLDLSYRLLRNFSSQAAFVEGDDRPPSLRKQASLKEDVILRAFPRKNTGKIWCKKERKVGLVPSIVFEQENGHLGGNKELISVEKKQLENIVNKIGQTFFLSRTYDLEIYDKPGGELQKKEKVLPRTIHLHSASDELLNVTFIRAPPSAKLKVGIPLVFIGEDSCPGIRKGGYVNTMKRVVPFVCPADAIPPFLEVDLSTLDVGHKILLRDLKVDPRLQLCHTDSSLPILKIMGTRSMEEAAVPAK</sequence>
<dbReference type="InterPro" id="IPR020057">
    <property type="entry name" value="Ribosomal_bL25_b-dom"/>
</dbReference>
<keyword evidence="3" id="KW-0689">Ribosomal protein</keyword>
<evidence type="ECO:0000256" key="2">
    <source>
        <dbReference type="ARBA" id="ARBA00022884"/>
    </source>
</evidence>